<protein>
    <submittedName>
        <fullName evidence="2">GTP-binding protein</fullName>
    </submittedName>
</protein>
<feature type="domain" description="CobW/HypB/UreG nucleotide-binding" evidence="1">
    <location>
        <begin position="4"/>
        <end position="177"/>
    </location>
</feature>
<dbReference type="Proteomes" id="UP000663499">
    <property type="component" value="Chromosome"/>
</dbReference>
<dbReference type="PANTHER" id="PTHR13748:SF62">
    <property type="entry name" value="COBW DOMAIN-CONTAINING PROTEIN"/>
    <property type="match status" value="1"/>
</dbReference>
<dbReference type="Pfam" id="PF02492">
    <property type="entry name" value="cobW"/>
    <property type="match status" value="1"/>
</dbReference>
<sequence length="307" mass="34538">MVQIVLITGFLGSGKTTVLAQILENMKDKKIGIIVNEFGDISIDGKILSRQGFDMVEINNGSIFCSCLKDKFLDVLIELVQWDFDYIFVESTGLADPSNMDKIIEVLGKKAGDVFQYRGSIALVDGEFFEDLFDMLPAIERQILFADWIVLNKADTRTEEELDRIKEKIRSINPVAKLEVTTYGALDYSALLTDLESGWRFHGESTNTPESRLTVFKVDLEENLDRESFIGFLKEVCTGAYRMKGYGVLNGKVHQISCVNCAIQVKEEDADSVPLQLVIISSVGIKWIRLAEKAWKNKFDTAPKIIL</sequence>
<dbReference type="AlphaFoldDB" id="A0A974XI84"/>
<name>A0A974XI84_9FIRM</name>
<reference evidence="2" key="1">
    <citation type="submission" date="2021-03" db="EMBL/GenBank/DDBJ databases">
        <title>Alkalibacter marinus sp. nov., isolated from tidal flat sediment.</title>
        <authorList>
            <person name="Namirimu T."/>
            <person name="Yang J.-A."/>
            <person name="Yang S.-H."/>
            <person name="Kim Y.-J."/>
            <person name="Kwon K.K."/>
        </authorList>
    </citation>
    <scope>NUCLEOTIDE SEQUENCE</scope>
    <source>
        <strain evidence="2">ES005</strain>
    </source>
</reference>
<keyword evidence="3" id="KW-1185">Reference proteome</keyword>
<dbReference type="InterPro" id="IPR003495">
    <property type="entry name" value="CobW/HypB/UreG_nucleotide-bd"/>
</dbReference>
<proteinExistence type="predicted"/>
<evidence type="ECO:0000313" key="3">
    <source>
        <dbReference type="Proteomes" id="UP000663499"/>
    </source>
</evidence>
<dbReference type="InterPro" id="IPR027417">
    <property type="entry name" value="P-loop_NTPase"/>
</dbReference>
<gene>
    <name evidence="2" type="ORF">J0B03_03960</name>
</gene>
<evidence type="ECO:0000313" key="2">
    <source>
        <dbReference type="EMBL" id="QSX09225.1"/>
    </source>
</evidence>
<evidence type="ECO:0000259" key="1">
    <source>
        <dbReference type="Pfam" id="PF02492"/>
    </source>
</evidence>
<dbReference type="RefSeq" id="WP_207300564.1">
    <property type="nucleotide sequence ID" value="NZ_CP071444.1"/>
</dbReference>
<dbReference type="PANTHER" id="PTHR13748">
    <property type="entry name" value="COBW-RELATED"/>
    <property type="match status" value="1"/>
</dbReference>
<accession>A0A974XI84</accession>
<dbReference type="InterPro" id="IPR051316">
    <property type="entry name" value="Zinc-reg_GTPase_activator"/>
</dbReference>
<dbReference type="SUPFAM" id="SSF52540">
    <property type="entry name" value="P-loop containing nucleoside triphosphate hydrolases"/>
    <property type="match status" value="1"/>
</dbReference>
<dbReference type="CDD" id="cd03112">
    <property type="entry name" value="CobW-like"/>
    <property type="match status" value="1"/>
</dbReference>
<dbReference type="GO" id="GO:0005737">
    <property type="term" value="C:cytoplasm"/>
    <property type="evidence" value="ECO:0007669"/>
    <property type="project" value="TreeGrafter"/>
</dbReference>
<dbReference type="KEGG" id="alka:J0B03_03960"/>
<organism evidence="2 3">
    <name type="scientific">Alkalibacter rhizosphaerae</name>
    <dbReference type="NCBI Taxonomy" id="2815577"/>
    <lineage>
        <taxon>Bacteria</taxon>
        <taxon>Bacillati</taxon>
        <taxon>Bacillota</taxon>
        <taxon>Clostridia</taxon>
        <taxon>Eubacteriales</taxon>
        <taxon>Eubacteriaceae</taxon>
        <taxon>Alkalibacter</taxon>
    </lineage>
</organism>
<dbReference type="EMBL" id="CP071444">
    <property type="protein sequence ID" value="QSX09225.1"/>
    <property type="molecule type" value="Genomic_DNA"/>
</dbReference>
<dbReference type="Gene3D" id="3.40.50.300">
    <property type="entry name" value="P-loop containing nucleotide triphosphate hydrolases"/>
    <property type="match status" value="1"/>
</dbReference>